<feature type="domain" description="Peptidase M50" evidence="14">
    <location>
        <begin position="47"/>
        <end position="206"/>
    </location>
</feature>
<keyword evidence="7" id="KW-0479">Metal-binding</keyword>
<evidence type="ECO:0000256" key="7">
    <source>
        <dbReference type="ARBA" id="ARBA00022723"/>
    </source>
</evidence>
<dbReference type="InterPro" id="IPR044537">
    <property type="entry name" value="Rip2-like"/>
</dbReference>
<accession>A0A1H0PIU9</accession>
<evidence type="ECO:0000259" key="14">
    <source>
        <dbReference type="Pfam" id="PF02163"/>
    </source>
</evidence>
<keyword evidence="9" id="KW-0862">Zinc</keyword>
<feature type="transmembrane region" description="Helical" evidence="13">
    <location>
        <begin position="84"/>
        <end position="105"/>
    </location>
</feature>
<evidence type="ECO:0000313" key="16">
    <source>
        <dbReference type="Proteomes" id="UP000198741"/>
    </source>
</evidence>
<dbReference type="STRING" id="1090615.SAMN04515671_2797"/>
<keyword evidence="5 15" id="KW-0645">Protease</keyword>
<evidence type="ECO:0000256" key="11">
    <source>
        <dbReference type="ARBA" id="ARBA00023049"/>
    </source>
</evidence>
<evidence type="ECO:0000256" key="12">
    <source>
        <dbReference type="ARBA" id="ARBA00023136"/>
    </source>
</evidence>
<dbReference type="GO" id="GO:0046872">
    <property type="term" value="F:metal ion binding"/>
    <property type="evidence" value="ECO:0007669"/>
    <property type="project" value="UniProtKB-KW"/>
</dbReference>
<evidence type="ECO:0000256" key="2">
    <source>
        <dbReference type="ARBA" id="ARBA00004651"/>
    </source>
</evidence>
<evidence type="ECO:0000256" key="9">
    <source>
        <dbReference type="ARBA" id="ARBA00022833"/>
    </source>
</evidence>
<feature type="transmembrane region" description="Helical" evidence="13">
    <location>
        <begin position="161"/>
        <end position="182"/>
    </location>
</feature>
<dbReference type="InterPro" id="IPR052348">
    <property type="entry name" value="Metallopeptidase_M50B"/>
</dbReference>
<dbReference type="RefSeq" id="WP_157695416.1">
    <property type="nucleotide sequence ID" value="NZ_LT629710.1"/>
</dbReference>
<dbReference type="PANTHER" id="PTHR35864:SF1">
    <property type="entry name" value="ZINC METALLOPROTEASE YWHC-RELATED"/>
    <property type="match status" value="1"/>
</dbReference>
<keyword evidence="16" id="KW-1185">Reference proteome</keyword>
<evidence type="ECO:0000256" key="5">
    <source>
        <dbReference type="ARBA" id="ARBA00022670"/>
    </source>
</evidence>
<evidence type="ECO:0000313" key="15">
    <source>
        <dbReference type="EMBL" id="SDP05022.1"/>
    </source>
</evidence>
<keyword evidence="6 13" id="KW-0812">Transmembrane</keyword>
<sequence>MTESLSRQAAGRWVFPTLVVIAVLAGYAAATNATPVNVWIFLLVLAGWVISLCLHEFAHAATALAGGDFAVRARGYLTLNPFRYLNAVYSIVIPVIILIAGGIPLPGGAVLIESHRLRRRWWSSLVSLAGPATNFALGAVLVLVANSLPREYVDGYFSPSGLYQAIAFLALLQFVTAILNILPVPGFDGFGIIAPYLSAATQRAIAPFRGWAPLVVFVILFSIPNASTVLFEPAYYLMRTFGSIFTSNAAAQGAQHFQFWRTSGF</sequence>
<dbReference type="EMBL" id="LT629710">
    <property type="protein sequence ID" value="SDP05022.1"/>
    <property type="molecule type" value="Genomic_DNA"/>
</dbReference>
<dbReference type="Pfam" id="PF02163">
    <property type="entry name" value="Peptidase_M50"/>
    <property type="match status" value="1"/>
</dbReference>
<dbReference type="GO" id="GO:0005886">
    <property type="term" value="C:plasma membrane"/>
    <property type="evidence" value="ECO:0007669"/>
    <property type="project" value="UniProtKB-SubCell"/>
</dbReference>
<dbReference type="CDD" id="cd06158">
    <property type="entry name" value="S2P-M50_like_1"/>
    <property type="match status" value="1"/>
</dbReference>
<evidence type="ECO:0000256" key="4">
    <source>
        <dbReference type="ARBA" id="ARBA00022475"/>
    </source>
</evidence>
<comment type="cofactor">
    <cofactor evidence="1">
        <name>Zn(2+)</name>
        <dbReference type="ChEBI" id="CHEBI:29105"/>
    </cofactor>
</comment>
<dbReference type="PANTHER" id="PTHR35864">
    <property type="entry name" value="ZINC METALLOPROTEASE MJ0611-RELATED"/>
    <property type="match status" value="1"/>
</dbReference>
<reference evidence="15 16" key="1">
    <citation type="submission" date="2016-10" db="EMBL/GenBank/DDBJ databases">
        <authorList>
            <person name="de Groot N.N."/>
        </authorList>
    </citation>
    <scope>NUCLEOTIDE SEQUENCE [LARGE SCALE GENOMIC DNA]</scope>
    <source>
        <strain evidence="16">P4-7,KCTC 19426,CECT 7604</strain>
    </source>
</reference>
<dbReference type="OrthoDB" id="9800627at2"/>
<proteinExistence type="inferred from homology"/>
<keyword evidence="11" id="KW-0482">Metalloprotease</keyword>
<keyword evidence="4" id="KW-1003">Cell membrane</keyword>
<gene>
    <name evidence="15" type="ORF">SAMN04515671_2797</name>
</gene>
<organism evidence="15 16">
    <name type="scientific">Nakamurella panacisegetis</name>
    <dbReference type="NCBI Taxonomy" id="1090615"/>
    <lineage>
        <taxon>Bacteria</taxon>
        <taxon>Bacillati</taxon>
        <taxon>Actinomycetota</taxon>
        <taxon>Actinomycetes</taxon>
        <taxon>Nakamurellales</taxon>
        <taxon>Nakamurellaceae</taxon>
        <taxon>Nakamurella</taxon>
    </lineage>
</organism>
<feature type="transmembrane region" description="Helical" evidence="13">
    <location>
        <begin position="211"/>
        <end position="231"/>
    </location>
</feature>
<evidence type="ECO:0000256" key="10">
    <source>
        <dbReference type="ARBA" id="ARBA00022989"/>
    </source>
</evidence>
<dbReference type="Proteomes" id="UP000198741">
    <property type="component" value="Chromosome I"/>
</dbReference>
<dbReference type="GO" id="GO:0006508">
    <property type="term" value="P:proteolysis"/>
    <property type="evidence" value="ECO:0007669"/>
    <property type="project" value="UniProtKB-KW"/>
</dbReference>
<feature type="transmembrane region" description="Helical" evidence="13">
    <location>
        <begin position="12"/>
        <end position="30"/>
    </location>
</feature>
<comment type="similarity">
    <text evidence="3">Belongs to the peptidase M50B family.</text>
</comment>
<name>A0A1H0PIU9_9ACTN</name>
<evidence type="ECO:0000256" key="3">
    <source>
        <dbReference type="ARBA" id="ARBA00007931"/>
    </source>
</evidence>
<keyword evidence="10 13" id="KW-1133">Transmembrane helix</keyword>
<comment type="subcellular location">
    <subcellularLocation>
        <location evidence="2">Cell membrane</location>
        <topology evidence="2">Multi-pass membrane protein</topology>
    </subcellularLocation>
</comment>
<feature type="transmembrane region" description="Helical" evidence="13">
    <location>
        <begin position="36"/>
        <end position="54"/>
    </location>
</feature>
<feature type="transmembrane region" description="Helical" evidence="13">
    <location>
        <begin position="125"/>
        <end position="149"/>
    </location>
</feature>
<keyword evidence="12 13" id="KW-0472">Membrane</keyword>
<evidence type="ECO:0000256" key="1">
    <source>
        <dbReference type="ARBA" id="ARBA00001947"/>
    </source>
</evidence>
<evidence type="ECO:0000256" key="6">
    <source>
        <dbReference type="ARBA" id="ARBA00022692"/>
    </source>
</evidence>
<protein>
    <submittedName>
        <fullName evidence="15">Zn-dependent protease (Includes SpoIVFB)</fullName>
    </submittedName>
</protein>
<dbReference type="AlphaFoldDB" id="A0A1H0PIU9"/>
<evidence type="ECO:0000256" key="8">
    <source>
        <dbReference type="ARBA" id="ARBA00022801"/>
    </source>
</evidence>
<dbReference type="InterPro" id="IPR008915">
    <property type="entry name" value="Peptidase_M50"/>
</dbReference>
<keyword evidence="8" id="KW-0378">Hydrolase</keyword>
<dbReference type="GO" id="GO:0008237">
    <property type="term" value="F:metallopeptidase activity"/>
    <property type="evidence" value="ECO:0007669"/>
    <property type="project" value="UniProtKB-KW"/>
</dbReference>
<evidence type="ECO:0000256" key="13">
    <source>
        <dbReference type="SAM" id="Phobius"/>
    </source>
</evidence>